<dbReference type="EMBL" id="BOMY01000038">
    <property type="protein sequence ID" value="GIF23105.1"/>
    <property type="molecule type" value="Genomic_DNA"/>
</dbReference>
<dbReference type="Proteomes" id="UP000623608">
    <property type="component" value="Unassembled WGS sequence"/>
</dbReference>
<feature type="compositionally biased region" description="Polar residues" evidence="1">
    <location>
        <begin position="1"/>
        <end position="12"/>
    </location>
</feature>
<reference evidence="2" key="1">
    <citation type="submission" date="2021-01" db="EMBL/GenBank/DDBJ databases">
        <title>Whole genome shotgun sequence of Actinoplanes tereljensis NBRC 105297.</title>
        <authorList>
            <person name="Komaki H."/>
            <person name="Tamura T."/>
        </authorList>
    </citation>
    <scope>NUCLEOTIDE SEQUENCE</scope>
    <source>
        <strain evidence="2">NBRC 105297</strain>
    </source>
</reference>
<comment type="caution">
    <text evidence="2">The sequence shown here is derived from an EMBL/GenBank/DDBJ whole genome shotgun (WGS) entry which is preliminary data.</text>
</comment>
<keyword evidence="3" id="KW-1185">Reference proteome</keyword>
<dbReference type="AlphaFoldDB" id="A0A919TWB1"/>
<evidence type="ECO:0000256" key="1">
    <source>
        <dbReference type="SAM" id="MobiDB-lite"/>
    </source>
</evidence>
<proteinExistence type="predicted"/>
<evidence type="ECO:0000313" key="3">
    <source>
        <dbReference type="Proteomes" id="UP000623608"/>
    </source>
</evidence>
<evidence type="ECO:0000313" key="2">
    <source>
        <dbReference type="EMBL" id="GIF23105.1"/>
    </source>
</evidence>
<gene>
    <name evidence="2" type="ORF">Ate02nite_58350</name>
</gene>
<accession>A0A919TWB1</accession>
<feature type="region of interest" description="Disordered" evidence="1">
    <location>
        <begin position="1"/>
        <end position="28"/>
    </location>
</feature>
<sequence length="370" mass="40254">MSSAEETATVSGNRYRLGGGAGPAAPRIPNQRQTLMRPLPAVADDISWLRGLAKRGELSSAIAAGLGPRLCRAAFAVSHQIVFDVVTRRLELSMRGHSWCARGIQFMDGQCLDGYYDDVESVIDYLLAAKKPIDDLEAWLAHWAPNATVDGHRRRRGARGALQRPRMTRGLATDLGGDPWLGELALKILEWVGVPAGAGASLWPLDRWAQMRAERTRDVPGSTPAQVAIEVDQVLAAMRHRPRWYQDYVERPLGFKVAQVGPPPGDEITDPRPLVMVGPEEIVDARLSGLAGIAVVAIRDGIEHHRDPTETVVEVLTQLFLAGPGSDELDRAPATGADNHHHMSALLADPVALGGIVDRVLRVVRDEPLR</sequence>
<protein>
    <submittedName>
        <fullName evidence="2">Uncharacterized protein</fullName>
    </submittedName>
</protein>
<name>A0A919TWB1_9ACTN</name>
<organism evidence="2 3">
    <name type="scientific">Paractinoplanes tereljensis</name>
    <dbReference type="NCBI Taxonomy" id="571912"/>
    <lineage>
        <taxon>Bacteria</taxon>
        <taxon>Bacillati</taxon>
        <taxon>Actinomycetota</taxon>
        <taxon>Actinomycetes</taxon>
        <taxon>Micromonosporales</taxon>
        <taxon>Micromonosporaceae</taxon>
        <taxon>Paractinoplanes</taxon>
    </lineage>
</organism>
<dbReference type="RefSeq" id="WP_203811013.1">
    <property type="nucleotide sequence ID" value="NZ_BOMY01000038.1"/>
</dbReference>